<organism evidence="7 8">
    <name type="scientific">Rickenella mellea</name>
    <dbReference type="NCBI Taxonomy" id="50990"/>
    <lineage>
        <taxon>Eukaryota</taxon>
        <taxon>Fungi</taxon>
        <taxon>Dikarya</taxon>
        <taxon>Basidiomycota</taxon>
        <taxon>Agaricomycotina</taxon>
        <taxon>Agaricomycetes</taxon>
        <taxon>Hymenochaetales</taxon>
        <taxon>Rickenellaceae</taxon>
        <taxon>Rickenella</taxon>
    </lineage>
</organism>
<reference evidence="7 8" key="1">
    <citation type="submission" date="2018-06" db="EMBL/GenBank/DDBJ databases">
        <title>A transcriptomic atlas of mushroom development highlights an independent origin of complex multicellularity.</title>
        <authorList>
            <consortium name="DOE Joint Genome Institute"/>
            <person name="Krizsan K."/>
            <person name="Almasi E."/>
            <person name="Merenyi Z."/>
            <person name="Sahu N."/>
            <person name="Viragh M."/>
            <person name="Koszo T."/>
            <person name="Mondo S."/>
            <person name="Kiss B."/>
            <person name="Balint B."/>
            <person name="Kues U."/>
            <person name="Barry K."/>
            <person name="Hegedus J.C."/>
            <person name="Henrissat B."/>
            <person name="Johnson J."/>
            <person name="Lipzen A."/>
            <person name="Ohm R."/>
            <person name="Nagy I."/>
            <person name="Pangilinan J."/>
            <person name="Yan J."/>
            <person name="Xiong Y."/>
            <person name="Grigoriev I.V."/>
            <person name="Hibbett D.S."/>
            <person name="Nagy L.G."/>
        </authorList>
    </citation>
    <scope>NUCLEOTIDE SEQUENCE [LARGE SCALE GENOMIC DNA]</scope>
    <source>
        <strain evidence="7 8">SZMC22713</strain>
    </source>
</reference>
<evidence type="ECO:0000256" key="3">
    <source>
        <dbReference type="ARBA" id="ARBA00022723"/>
    </source>
</evidence>
<evidence type="ECO:0000256" key="4">
    <source>
        <dbReference type="ARBA" id="ARBA00022842"/>
    </source>
</evidence>
<dbReference type="EC" id="4.2.3.-" evidence="6"/>
<evidence type="ECO:0000313" key="8">
    <source>
        <dbReference type="Proteomes" id="UP000294933"/>
    </source>
</evidence>
<dbReference type="EMBL" id="ML170204">
    <property type="protein sequence ID" value="TDL18760.1"/>
    <property type="molecule type" value="Genomic_DNA"/>
</dbReference>
<dbReference type="GO" id="GO:0010333">
    <property type="term" value="F:terpene synthase activity"/>
    <property type="evidence" value="ECO:0007669"/>
    <property type="project" value="InterPro"/>
</dbReference>
<dbReference type="Pfam" id="PF19086">
    <property type="entry name" value="Terpene_syn_C_2"/>
    <property type="match status" value="1"/>
</dbReference>
<evidence type="ECO:0000256" key="5">
    <source>
        <dbReference type="ARBA" id="ARBA00023239"/>
    </source>
</evidence>
<comment type="similarity">
    <text evidence="2 6">Belongs to the terpene synthase family.</text>
</comment>
<dbReference type="SFLD" id="SFLDG01020">
    <property type="entry name" value="Terpene_Cyclase_Like_2"/>
    <property type="match status" value="1"/>
</dbReference>
<keyword evidence="8" id="KW-1185">Reference proteome</keyword>
<evidence type="ECO:0000256" key="6">
    <source>
        <dbReference type="RuleBase" id="RU366034"/>
    </source>
</evidence>
<dbReference type="SFLD" id="SFLDS00005">
    <property type="entry name" value="Isoprenoid_Synthase_Type_I"/>
    <property type="match status" value="1"/>
</dbReference>
<keyword evidence="3 6" id="KW-0479">Metal-binding</keyword>
<dbReference type="Proteomes" id="UP000294933">
    <property type="component" value="Unassembled WGS sequence"/>
</dbReference>
<dbReference type="Gene3D" id="1.10.600.10">
    <property type="entry name" value="Farnesyl Diphosphate Synthase"/>
    <property type="match status" value="1"/>
</dbReference>
<dbReference type="PANTHER" id="PTHR35201">
    <property type="entry name" value="TERPENE SYNTHASE"/>
    <property type="match status" value="1"/>
</dbReference>
<dbReference type="STRING" id="50990.A0A4Y7PW52"/>
<keyword evidence="5 6" id="KW-0456">Lyase</keyword>
<dbReference type="GO" id="GO:0008299">
    <property type="term" value="P:isoprenoid biosynthetic process"/>
    <property type="evidence" value="ECO:0007669"/>
    <property type="project" value="UniProtKB-ARBA"/>
</dbReference>
<evidence type="ECO:0000256" key="1">
    <source>
        <dbReference type="ARBA" id="ARBA00001946"/>
    </source>
</evidence>
<name>A0A4Y7PW52_9AGAM</name>
<keyword evidence="4 6" id="KW-0460">Magnesium</keyword>
<dbReference type="PANTHER" id="PTHR35201:SF4">
    <property type="entry name" value="BETA-PINACENE SYNTHASE-RELATED"/>
    <property type="match status" value="1"/>
</dbReference>
<dbReference type="VEuPathDB" id="FungiDB:BD410DRAFT_806314"/>
<dbReference type="GO" id="GO:0046872">
    <property type="term" value="F:metal ion binding"/>
    <property type="evidence" value="ECO:0007669"/>
    <property type="project" value="UniProtKB-KW"/>
</dbReference>
<protein>
    <recommendedName>
        <fullName evidence="6">Terpene synthase</fullName>
        <ecNumber evidence="6">4.2.3.-</ecNumber>
    </recommendedName>
</protein>
<accession>A0A4Y7PW52</accession>
<evidence type="ECO:0000256" key="2">
    <source>
        <dbReference type="ARBA" id="ARBA00006333"/>
    </source>
</evidence>
<evidence type="ECO:0000313" key="7">
    <source>
        <dbReference type="EMBL" id="TDL18760.1"/>
    </source>
</evidence>
<dbReference type="SUPFAM" id="SSF48576">
    <property type="entry name" value="Terpenoid synthases"/>
    <property type="match status" value="1"/>
</dbReference>
<dbReference type="OrthoDB" id="2861623at2759"/>
<dbReference type="AlphaFoldDB" id="A0A4Y7PW52"/>
<gene>
    <name evidence="7" type="ORF">BD410DRAFT_806314</name>
</gene>
<sequence length="371" mass="41911">MDDVWQDNTLKLRSYGPVILSFRQMPVSTTPLTTLALEDSLILPDLISHCKFPLPVSMVPYAKKVGSTSHSWLVRGGNLSIKKAKANLGLKGGLLTAMVYPDAPRHELRVCCDFLTYLFHLDNISDCMDDEGANHTADVVMNSLYLGRTYHTNSRVGKMTKDFWRRVTPTATQGMQQRFMSNFDMYFQAVAVQAADRQANATPDLESYITLRRDTSGCKPCWALIEFAYGLDIPDDVMEHSALRDLGEAANDLVAWSNDIFSYSVEQSKDDKHNMVVIVMEAEGVSLQTAIDFVGTLCQSSIDRFNESKLLLPSFDGGNQIDRDVARYIKGLEDWIVGSLHWSFETERYFGKHGKEVKRTRIVKLLPKRHH</sequence>
<proteinExistence type="inferred from homology"/>
<dbReference type="InterPro" id="IPR008949">
    <property type="entry name" value="Isoprenoid_synthase_dom_sf"/>
</dbReference>
<comment type="cofactor">
    <cofactor evidence="1 6">
        <name>Mg(2+)</name>
        <dbReference type="ChEBI" id="CHEBI:18420"/>
    </cofactor>
</comment>
<dbReference type="InterPro" id="IPR034686">
    <property type="entry name" value="Terpene_cyclase-like_2"/>
</dbReference>